<dbReference type="InterPro" id="IPR013783">
    <property type="entry name" value="Ig-like_fold"/>
</dbReference>
<dbReference type="InterPro" id="IPR031283">
    <property type="entry name" value="AMIGO"/>
</dbReference>
<dbReference type="SUPFAM" id="SSF52058">
    <property type="entry name" value="L domain-like"/>
    <property type="match status" value="1"/>
</dbReference>
<evidence type="ECO:0000256" key="3">
    <source>
        <dbReference type="ARBA" id="ARBA00022614"/>
    </source>
</evidence>
<dbReference type="Pfam" id="PF13855">
    <property type="entry name" value="LRR_8"/>
    <property type="match status" value="2"/>
</dbReference>
<evidence type="ECO:0000256" key="8">
    <source>
        <dbReference type="ARBA" id="ARBA00022989"/>
    </source>
</evidence>
<dbReference type="InterPro" id="IPR036179">
    <property type="entry name" value="Ig-like_dom_sf"/>
</dbReference>
<protein>
    <submittedName>
        <fullName evidence="16">Amphoterin-induced protein 1</fullName>
    </submittedName>
</protein>
<sequence>MREPCRYVSRRVVLTGRFLAVLPLALLISSLNVHGQFMAMPLNCRTACVCASNIVSCSQMNLTSVPVSLPSYTAVLDLSFNLISRLSADWTPVRLSRLHTLHLNHNGLTFLSSEAFIHVTQLRYLDLSSNGLRILEELIFEPLEHLQVLLLYNNHISQMDRTAFSGLFHLQKLYLSQNQISRFPVEVVKERGRLETLSLLDVSSNRIKALPLAELRALPAWIKNDLYVHRNPLPCSCELYRTLALWDLHKFSSASDFREEHTCVLAGVKERVAVLDLDRLHLNCSEVKLVKENAYLGQYLVLDCDTRQRGMRKRWALPDNVTVSRADKSAVELPGGNLQIGPLKAEDSGVYLCHATGDAYNETLHITVEVFNVTLGGGLESIKTAYTTLVGCLASVIMVLIYLYLTPCPCARCPGHQGLTPVSGTDDSLRSSTVSVCQMHEEAGGKKDGDKTDKNFLNRQQQQQQQHQTAFLGAKDLLEQNGRLNPIGEEEEWQGVNGARRRSDAESVSSVCSGTPMVV</sequence>
<reference evidence="16" key="1">
    <citation type="journal article" date="2023" name="Front. Mar. Sci.">
        <title>A new Merluccius polli reference genome to investigate the effects of global change in West African waters.</title>
        <authorList>
            <person name="Mateo J.L."/>
            <person name="Blanco-Fernandez C."/>
            <person name="Garcia-Vazquez E."/>
            <person name="Machado-Schiaffino G."/>
        </authorList>
    </citation>
    <scope>NUCLEOTIDE SEQUENCE</scope>
    <source>
        <strain evidence="16">C29</strain>
        <tissue evidence="16">Fin</tissue>
    </source>
</reference>
<evidence type="ECO:0000256" key="5">
    <source>
        <dbReference type="ARBA" id="ARBA00022729"/>
    </source>
</evidence>
<dbReference type="AlphaFoldDB" id="A0AA47MCP8"/>
<evidence type="ECO:0000256" key="4">
    <source>
        <dbReference type="ARBA" id="ARBA00022692"/>
    </source>
</evidence>
<dbReference type="GO" id="GO:0007155">
    <property type="term" value="P:cell adhesion"/>
    <property type="evidence" value="ECO:0007669"/>
    <property type="project" value="UniProtKB-KW"/>
</dbReference>
<evidence type="ECO:0000256" key="10">
    <source>
        <dbReference type="ARBA" id="ARBA00023157"/>
    </source>
</evidence>
<feature type="region of interest" description="Disordered" evidence="13">
    <location>
        <begin position="493"/>
        <end position="519"/>
    </location>
</feature>
<dbReference type="SMART" id="SM00409">
    <property type="entry name" value="IG"/>
    <property type="match status" value="1"/>
</dbReference>
<accession>A0AA47MCP8</accession>
<keyword evidence="17" id="KW-1185">Reference proteome</keyword>
<evidence type="ECO:0000256" key="12">
    <source>
        <dbReference type="ARBA" id="ARBA00023319"/>
    </source>
</evidence>
<dbReference type="GO" id="GO:0016020">
    <property type="term" value="C:membrane"/>
    <property type="evidence" value="ECO:0007669"/>
    <property type="project" value="UniProtKB-SubCell"/>
</dbReference>
<keyword evidence="8 14" id="KW-1133">Transmembrane helix</keyword>
<name>A0AA47MCP8_MERPO</name>
<dbReference type="InterPro" id="IPR032675">
    <property type="entry name" value="LRR_dom_sf"/>
</dbReference>
<dbReference type="InterPro" id="IPR001611">
    <property type="entry name" value="Leu-rich_rpt"/>
</dbReference>
<dbReference type="InterPro" id="IPR003591">
    <property type="entry name" value="Leu-rich_rpt_typical-subtyp"/>
</dbReference>
<dbReference type="PANTHER" id="PTHR24368:SF1">
    <property type="entry name" value="AMPHOTERIN-INDUCED PROTEIN 1"/>
    <property type="match status" value="1"/>
</dbReference>
<dbReference type="Proteomes" id="UP001174136">
    <property type="component" value="Unassembled WGS sequence"/>
</dbReference>
<keyword evidence="7" id="KW-0130">Cell adhesion</keyword>
<dbReference type="PROSITE" id="PS50835">
    <property type="entry name" value="IG_LIKE"/>
    <property type="match status" value="1"/>
</dbReference>
<organism evidence="16 17">
    <name type="scientific">Merluccius polli</name>
    <name type="common">Benguela hake</name>
    <name type="synonym">Merluccius cadenati</name>
    <dbReference type="NCBI Taxonomy" id="89951"/>
    <lineage>
        <taxon>Eukaryota</taxon>
        <taxon>Metazoa</taxon>
        <taxon>Chordata</taxon>
        <taxon>Craniata</taxon>
        <taxon>Vertebrata</taxon>
        <taxon>Euteleostomi</taxon>
        <taxon>Actinopterygii</taxon>
        <taxon>Neopterygii</taxon>
        <taxon>Teleostei</taxon>
        <taxon>Neoteleostei</taxon>
        <taxon>Acanthomorphata</taxon>
        <taxon>Zeiogadaria</taxon>
        <taxon>Gadariae</taxon>
        <taxon>Gadiformes</taxon>
        <taxon>Gadoidei</taxon>
        <taxon>Merlucciidae</taxon>
        <taxon>Merluccius</taxon>
    </lineage>
</organism>
<dbReference type="Gene3D" id="3.80.10.10">
    <property type="entry name" value="Ribonuclease Inhibitor"/>
    <property type="match status" value="1"/>
</dbReference>
<evidence type="ECO:0000313" key="17">
    <source>
        <dbReference type="Proteomes" id="UP001174136"/>
    </source>
</evidence>
<evidence type="ECO:0000256" key="1">
    <source>
        <dbReference type="ARBA" id="ARBA00004479"/>
    </source>
</evidence>
<comment type="similarity">
    <text evidence="2">Belongs to the immunoglobulin superfamily. AMIGO family.</text>
</comment>
<dbReference type="PANTHER" id="PTHR24368">
    <property type="entry name" value="AMPHOTERIN-INDUCED PROTEIN"/>
    <property type="match status" value="1"/>
</dbReference>
<evidence type="ECO:0000256" key="7">
    <source>
        <dbReference type="ARBA" id="ARBA00022889"/>
    </source>
</evidence>
<comment type="caution">
    <text evidence="16">The sequence shown here is derived from an EMBL/GenBank/DDBJ whole genome shotgun (WGS) entry which is preliminary data.</text>
</comment>
<evidence type="ECO:0000256" key="14">
    <source>
        <dbReference type="SAM" id="Phobius"/>
    </source>
</evidence>
<dbReference type="PROSITE" id="PS51450">
    <property type="entry name" value="LRR"/>
    <property type="match status" value="1"/>
</dbReference>
<evidence type="ECO:0000256" key="11">
    <source>
        <dbReference type="ARBA" id="ARBA00023180"/>
    </source>
</evidence>
<keyword evidence="9 14" id="KW-0472">Membrane</keyword>
<comment type="subcellular location">
    <subcellularLocation>
        <location evidence="1">Membrane</location>
        <topology evidence="1">Single-pass type I membrane protein</topology>
    </subcellularLocation>
</comment>
<keyword evidence="10" id="KW-1015">Disulfide bond</keyword>
<gene>
    <name evidence="16" type="primary">Amigo1_0</name>
    <name evidence="16" type="ORF">N1851_025957</name>
</gene>
<keyword evidence="5" id="KW-0732">Signal</keyword>
<dbReference type="SMART" id="SM00369">
    <property type="entry name" value="LRR_TYP"/>
    <property type="match status" value="5"/>
</dbReference>
<dbReference type="InterPro" id="IPR007110">
    <property type="entry name" value="Ig-like_dom"/>
</dbReference>
<feature type="transmembrane region" description="Helical" evidence="14">
    <location>
        <begin position="385"/>
        <end position="405"/>
    </location>
</feature>
<evidence type="ECO:0000256" key="13">
    <source>
        <dbReference type="SAM" id="MobiDB-lite"/>
    </source>
</evidence>
<proteinExistence type="inferred from homology"/>
<evidence type="ECO:0000256" key="2">
    <source>
        <dbReference type="ARBA" id="ARBA00005670"/>
    </source>
</evidence>
<keyword evidence="6" id="KW-0677">Repeat</keyword>
<keyword evidence="4 14" id="KW-0812">Transmembrane</keyword>
<keyword evidence="11" id="KW-0325">Glycoprotein</keyword>
<keyword evidence="12" id="KW-0393">Immunoglobulin domain</keyword>
<evidence type="ECO:0000256" key="6">
    <source>
        <dbReference type="ARBA" id="ARBA00022737"/>
    </source>
</evidence>
<keyword evidence="3" id="KW-0433">Leucine-rich repeat</keyword>
<dbReference type="GO" id="GO:0007420">
    <property type="term" value="P:brain development"/>
    <property type="evidence" value="ECO:0007669"/>
    <property type="project" value="TreeGrafter"/>
</dbReference>
<evidence type="ECO:0000259" key="15">
    <source>
        <dbReference type="PROSITE" id="PS50835"/>
    </source>
</evidence>
<dbReference type="Gene3D" id="2.60.40.10">
    <property type="entry name" value="Immunoglobulins"/>
    <property type="match status" value="1"/>
</dbReference>
<dbReference type="InterPro" id="IPR003599">
    <property type="entry name" value="Ig_sub"/>
</dbReference>
<evidence type="ECO:0000313" key="16">
    <source>
        <dbReference type="EMBL" id="KAK0137833.1"/>
    </source>
</evidence>
<evidence type="ECO:0000256" key="9">
    <source>
        <dbReference type="ARBA" id="ARBA00023136"/>
    </source>
</evidence>
<dbReference type="SUPFAM" id="SSF48726">
    <property type="entry name" value="Immunoglobulin"/>
    <property type="match status" value="1"/>
</dbReference>
<feature type="domain" description="Ig-like" evidence="15">
    <location>
        <begin position="297"/>
        <end position="369"/>
    </location>
</feature>
<dbReference type="EMBL" id="JAOPHQ010004847">
    <property type="protein sequence ID" value="KAK0137833.1"/>
    <property type="molecule type" value="Genomic_DNA"/>
</dbReference>